<protein>
    <submittedName>
        <fullName evidence="9">Uncharacterized protein</fullName>
    </submittedName>
</protein>
<dbReference type="PANTHER" id="PTHR18945">
    <property type="entry name" value="NEUROTRANSMITTER GATED ION CHANNEL"/>
    <property type="match status" value="1"/>
</dbReference>
<evidence type="ECO:0000256" key="1">
    <source>
        <dbReference type="ARBA" id="ARBA00004141"/>
    </source>
</evidence>
<dbReference type="Gene3D" id="1.20.58.390">
    <property type="entry name" value="Neurotransmitter-gated ion-channel transmembrane domain"/>
    <property type="match status" value="2"/>
</dbReference>
<dbReference type="Proteomes" id="UP001208570">
    <property type="component" value="Unassembled WGS sequence"/>
</dbReference>
<evidence type="ECO:0000259" key="7">
    <source>
        <dbReference type="Pfam" id="PF02931"/>
    </source>
</evidence>
<dbReference type="SUPFAM" id="SSF63712">
    <property type="entry name" value="Nicotinic receptor ligand binding domain-like"/>
    <property type="match status" value="2"/>
</dbReference>
<dbReference type="PROSITE" id="PS00236">
    <property type="entry name" value="NEUROTR_ION_CHANNEL"/>
    <property type="match status" value="1"/>
</dbReference>
<dbReference type="GO" id="GO:0004888">
    <property type="term" value="F:transmembrane signaling receptor activity"/>
    <property type="evidence" value="ECO:0007669"/>
    <property type="project" value="InterPro"/>
</dbReference>
<accession>A0AAD9JF61</accession>
<dbReference type="InterPro" id="IPR036734">
    <property type="entry name" value="Neur_chan_lig-bd_sf"/>
</dbReference>
<dbReference type="AlphaFoldDB" id="A0AAD9JF61"/>
<feature type="domain" description="Neurotransmitter-gated ion-channel ligand-binding" evidence="7">
    <location>
        <begin position="288"/>
        <end position="401"/>
    </location>
</feature>
<keyword evidence="10" id="KW-1185">Reference proteome</keyword>
<dbReference type="FunFam" id="2.70.170.10:FF:000060">
    <property type="entry name" value="Nicotinic acetylcholine receptor subunit alpha4"/>
    <property type="match status" value="1"/>
</dbReference>
<keyword evidence="2 6" id="KW-0812">Transmembrane</keyword>
<dbReference type="InterPro" id="IPR006029">
    <property type="entry name" value="Neurotrans-gated_channel_TM"/>
</dbReference>
<evidence type="ECO:0000256" key="6">
    <source>
        <dbReference type="SAM" id="Phobius"/>
    </source>
</evidence>
<sequence>MAAARKCDEVKESAVGCVLPPEQIAPPESHPLDWPTDELTQNVSQFVSQYSLITNSIRYVSPNGRSRGATYRSRLGHVQPLSKSQSEISDRYYKNKEKGIDAEEDEVYFEENSSDLDEDDDIALDAEDTSSSADDDGDVDDDDDRYDDNWMVKMINISYRSPPPSDEKRLTKYLIQNYRKVGLAGRPIVNSSLPVQVQFGLAMIQMDLDERDNTLTISVWCRYAKWAERPPKVMRRSERRNNLQICPPQDSNTDGSDLWSNTLPLDHGGAPDALNDSDLRGYIIRADTHKLEREVLVVISHNGSILWIPHRIYRSSCSVDVTNFPFDRQTCHMTFGSWAYHGNEIDLRFFDDLERMDISDLEKENTEWDITEKSEMRKIQYYDCCAEPYVTLVFTLMLRRKLVFSSFILTLPCIFLAFMTLVVFWLPPERPDRTSLGIYYCFNMVLIMVSIFMSSVIINISRRGESLHRVPGWLRKISRGCLTKAFCTDLSSGIPRIRNRSGENANKDGARHRGVLLMARGDLGQPRSELTNGVPPTPDAYIQSSMRHSLGGSTDAFFVKMLHSHFMMLESQLRCMENSLVDISRTLREKDITKEMREIRLEWQVVALALDRIFFCVFVIAIVLSLVLLFPRPY</sequence>
<dbReference type="InterPro" id="IPR006202">
    <property type="entry name" value="Neur_chan_lig-bd"/>
</dbReference>
<feature type="transmembrane region" description="Helical" evidence="6">
    <location>
        <begin position="402"/>
        <end position="425"/>
    </location>
</feature>
<dbReference type="SUPFAM" id="SSF90112">
    <property type="entry name" value="Neurotransmitter-gated ion-channel transmembrane pore"/>
    <property type="match status" value="1"/>
</dbReference>
<evidence type="ECO:0000313" key="9">
    <source>
        <dbReference type="EMBL" id="KAK2152007.1"/>
    </source>
</evidence>
<feature type="domain" description="Neurotransmitter-gated ion-channel transmembrane" evidence="8">
    <location>
        <begin position="439"/>
        <end position="627"/>
    </location>
</feature>
<comment type="subcellular location">
    <subcellularLocation>
        <location evidence="1">Membrane</location>
        <topology evidence="1">Multi-pass membrane protein</topology>
    </subcellularLocation>
</comment>
<gene>
    <name evidence="9" type="ORF">LSH36_342g02008</name>
</gene>
<feature type="transmembrane region" description="Helical" evidence="6">
    <location>
        <begin position="605"/>
        <end position="630"/>
    </location>
</feature>
<evidence type="ECO:0000256" key="2">
    <source>
        <dbReference type="ARBA" id="ARBA00022692"/>
    </source>
</evidence>
<dbReference type="InterPro" id="IPR036719">
    <property type="entry name" value="Neuro-gated_channel_TM_sf"/>
</dbReference>
<comment type="caution">
    <text evidence="9">The sequence shown here is derived from an EMBL/GenBank/DDBJ whole genome shotgun (WGS) entry which is preliminary data.</text>
</comment>
<reference evidence="9" key="1">
    <citation type="journal article" date="2023" name="Mol. Biol. Evol.">
        <title>Third-Generation Sequencing Reveals the Adaptive Role of the Epigenome in Three Deep-Sea Polychaetes.</title>
        <authorList>
            <person name="Perez M."/>
            <person name="Aroh O."/>
            <person name="Sun Y."/>
            <person name="Lan Y."/>
            <person name="Juniper S.K."/>
            <person name="Young C.R."/>
            <person name="Angers B."/>
            <person name="Qian P.Y."/>
        </authorList>
    </citation>
    <scope>NUCLEOTIDE SEQUENCE</scope>
    <source>
        <strain evidence="9">P08H-3</strain>
    </source>
</reference>
<dbReference type="InterPro" id="IPR038050">
    <property type="entry name" value="Neuro_actylchol_rec"/>
</dbReference>
<feature type="transmembrane region" description="Helical" evidence="6">
    <location>
        <begin position="437"/>
        <end position="460"/>
    </location>
</feature>
<feature type="region of interest" description="Disordered" evidence="5">
    <location>
        <begin position="126"/>
        <end position="145"/>
    </location>
</feature>
<dbReference type="InterPro" id="IPR018000">
    <property type="entry name" value="Neurotransmitter_ion_chnl_CS"/>
</dbReference>
<evidence type="ECO:0000313" key="10">
    <source>
        <dbReference type="Proteomes" id="UP001208570"/>
    </source>
</evidence>
<dbReference type="InterPro" id="IPR006201">
    <property type="entry name" value="Neur_channel"/>
</dbReference>
<dbReference type="Gene3D" id="2.70.170.10">
    <property type="entry name" value="Neurotransmitter-gated ion-channel ligand-binding domain"/>
    <property type="match status" value="1"/>
</dbReference>
<evidence type="ECO:0000256" key="4">
    <source>
        <dbReference type="ARBA" id="ARBA00023136"/>
    </source>
</evidence>
<name>A0AAD9JF61_9ANNE</name>
<dbReference type="EMBL" id="JAODUP010000342">
    <property type="protein sequence ID" value="KAK2152007.1"/>
    <property type="molecule type" value="Genomic_DNA"/>
</dbReference>
<dbReference type="GO" id="GO:0005230">
    <property type="term" value="F:extracellular ligand-gated monoatomic ion channel activity"/>
    <property type="evidence" value="ECO:0007669"/>
    <property type="project" value="InterPro"/>
</dbReference>
<dbReference type="CDD" id="cd19051">
    <property type="entry name" value="LGIC_TM_cation"/>
    <property type="match status" value="1"/>
</dbReference>
<keyword evidence="3 6" id="KW-1133">Transmembrane helix</keyword>
<evidence type="ECO:0000256" key="5">
    <source>
        <dbReference type="SAM" id="MobiDB-lite"/>
    </source>
</evidence>
<evidence type="ECO:0000259" key="8">
    <source>
        <dbReference type="Pfam" id="PF02932"/>
    </source>
</evidence>
<keyword evidence="4 6" id="KW-0472">Membrane</keyword>
<dbReference type="Pfam" id="PF02932">
    <property type="entry name" value="Neur_chan_memb"/>
    <property type="match status" value="1"/>
</dbReference>
<organism evidence="9 10">
    <name type="scientific">Paralvinella palmiformis</name>
    <dbReference type="NCBI Taxonomy" id="53620"/>
    <lineage>
        <taxon>Eukaryota</taxon>
        <taxon>Metazoa</taxon>
        <taxon>Spiralia</taxon>
        <taxon>Lophotrochozoa</taxon>
        <taxon>Annelida</taxon>
        <taxon>Polychaeta</taxon>
        <taxon>Sedentaria</taxon>
        <taxon>Canalipalpata</taxon>
        <taxon>Terebellida</taxon>
        <taxon>Terebelliformia</taxon>
        <taxon>Alvinellidae</taxon>
        <taxon>Paralvinella</taxon>
    </lineage>
</organism>
<dbReference type="Pfam" id="PF02931">
    <property type="entry name" value="Neur_chan_LBD"/>
    <property type="match status" value="1"/>
</dbReference>
<proteinExistence type="predicted"/>
<dbReference type="GO" id="GO:0016020">
    <property type="term" value="C:membrane"/>
    <property type="evidence" value="ECO:0007669"/>
    <property type="project" value="UniProtKB-SubCell"/>
</dbReference>
<evidence type="ECO:0000256" key="3">
    <source>
        <dbReference type="ARBA" id="ARBA00022989"/>
    </source>
</evidence>